<evidence type="ECO:0000313" key="1">
    <source>
        <dbReference type="EMBL" id="KAJ2968292.1"/>
    </source>
</evidence>
<sequence>MSNRAVRLPPTVQPQVSGALATALERHTPQTPVSPASSHSEIPSDTVIQEYLRRTSPKLVDDTEAADISLSGWSRYRVRGADVVTDLESYNEWGKISVMAPEGQTARPVAEVTATAHENESVRSGWAARAVPNQPPPSRRAADRKGDMNSELTNGSLSTFKCGKEKRPSLLRDIKLALIAKLERSVSKDE</sequence>
<comment type="caution">
    <text evidence="1">The sequence shown here is derived from an EMBL/GenBank/DDBJ whole genome shotgun (WGS) entry which is preliminary data.</text>
</comment>
<accession>A0ACC1MMQ9</accession>
<evidence type="ECO:0000313" key="2">
    <source>
        <dbReference type="Proteomes" id="UP001143910"/>
    </source>
</evidence>
<proteinExistence type="predicted"/>
<name>A0ACC1MMQ9_9HYPO</name>
<dbReference type="Proteomes" id="UP001143910">
    <property type="component" value="Unassembled WGS sequence"/>
</dbReference>
<reference evidence="1" key="1">
    <citation type="submission" date="2022-08" db="EMBL/GenBank/DDBJ databases">
        <title>Genome Sequence of Lecanicillium fungicola.</title>
        <authorList>
            <person name="Buettner E."/>
        </authorList>
    </citation>
    <scope>NUCLEOTIDE SEQUENCE</scope>
    <source>
        <strain evidence="1">Babe33</strain>
    </source>
</reference>
<dbReference type="EMBL" id="JANJQO010002040">
    <property type="protein sequence ID" value="KAJ2968292.1"/>
    <property type="molecule type" value="Genomic_DNA"/>
</dbReference>
<gene>
    <name evidence="1" type="ORF">NQ176_g9251</name>
</gene>
<keyword evidence="2" id="KW-1185">Reference proteome</keyword>
<protein>
    <submittedName>
        <fullName evidence="1">Uncharacterized protein</fullName>
    </submittedName>
</protein>
<organism evidence="1 2">
    <name type="scientific">Zarea fungicola</name>
    <dbReference type="NCBI Taxonomy" id="93591"/>
    <lineage>
        <taxon>Eukaryota</taxon>
        <taxon>Fungi</taxon>
        <taxon>Dikarya</taxon>
        <taxon>Ascomycota</taxon>
        <taxon>Pezizomycotina</taxon>
        <taxon>Sordariomycetes</taxon>
        <taxon>Hypocreomycetidae</taxon>
        <taxon>Hypocreales</taxon>
        <taxon>Cordycipitaceae</taxon>
        <taxon>Zarea</taxon>
    </lineage>
</organism>